<reference evidence="1" key="1">
    <citation type="journal article" date="2023" name="G3 (Bethesda)">
        <title>A reference genome for the long-term kleptoplast-retaining sea slug Elysia crispata morphotype clarki.</title>
        <authorList>
            <person name="Eastman K.E."/>
            <person name="Pendleton A.L."/>
            <person name="Shaikh M.A."/>
            <person name="Suttiyut T."/>
            <person name="Ogas R."/>
            <person name="Tomko P."/>
            <person name="Gavelis G."/>
            <person name="Widhalm J.R."/>
            <person name="Wisecaver J.H."/>
        </authorList>
    </citation>
    <scope>NUCLEOTIDE SEQUENCE</scope>
    <source>
        <strain evidence="1">ECLA1</strain>
    </source>
</reference>
<comment type="caution">
    <text evidence="1">The sequence shown here is derived from an EMBL/GenBank/DDBJ whole genome shotgun (WGS) entry which is preliminary data.</text>
</comment>
<dbReference type="EMBL" id="JAWDGP010005328">
    <property type="protein sequence ID" value="KAK3757769.1"/>
    <property type="molecule type" value="Genomic_DNA"/>
</dbReference>
<keyword evidence="2" id="KW-1185">Reference proteome</keyword>
<name>A0AAE1D565_9GAST</name>
<dbReference type="Proteomes" id="UP001283361">
    <property type="component" value="Unassembled WGS sequence"/>
</dbReference>
<accession>A0AAE1D565</accession>
<gene>
    <name evidence="1" type="ORF">RRG08_027130</name>
</gene>
<evidence type="ECO:0000313" key="2">
    <source>
        <dbReference type="Proteomes" id="UP001283361"/>
    </source>
</evidence>
<proteinExistence type="predicted"/>
<evidence type="ECO:0000313" key="1">
    <source>
        <dbReference type="EMBL" id="KAK3757769.1"/>
    </source>
</evidence>
<protein>
    <submittedName>
        <fullName evidence="1">Uncharacterized protein</fullName>
    </submittedName>
</protein>
<sequence>MRTRRATTTVSGSAQQFLGENRELEQCVIMMVDLTRYTAVSTPGFYGTAANAKKQTGYGVDGTACSAAVTRGPRNEWENVWFQRMALYGALTLGTYHACSDTDSVVLEVERLYSVKKMKLSSAVPDSMCLDDLVVDSAQNVI</sequence>
<dbReference type="AlphaFoldDB" id="A0AAE1D565"/>
<organism evidence="1 2">
    <name type="scientific">Elysia crispata</name>
    <name type="common">lettuce slug</name>
    <dbReference type="NCBI Taxonomy" id="231223"/>
    <lineage>
        <taxon>Eukaryota</taxon>
        <taxon>Metazoa</taxon>
        <taxon>Spiralia</taxon>
        <taxon>Lophotrochozoa</taxon>
        <taxon>Mollusca</taxon>
        <taxon>Gastropoda</taxon>
        <taxon>Heterobranchia</taxon>
        <taxon>Euthyneura</taxon>
        <taxon>Panpulmonata</taxon>
        <taxon>Sacoglossa</taxon>
        <taxon>Placobranchoidea</taxon>
        <taxon>Plakobranchidae</taxon>
        <taxon>Elysia</taxon>
    </lineage>
</organism>